<comment type="caution">
    <text evidence="1">The sequence shown here is derived from an EMBL/GenBank/DDBJ whole genome shotgun (WGS) entry which is preliminary data.</text>
</comment>
<evidence type="ECO:0000313" key="1">
    <source>
        <dbReference type="EMBL" id="KAH7674279.1"/>
    </source>
</evidence>
<sequence length="119" mass="12990">MEGGGSKKRTRETTTAFSISKKGKRQEEPKRVSSDVERPPGVFEFPWGASGFVIESDGWDLGDVFFSSLVDGRSAAIGFPGDRLSHYPAIRIDLSWPLDGEMDGLDCVWKSVLGSTFSA</sequence>
<accession>A0ACB7VJ40</accession>
<dbReference type="Proteomes" id="UP000827976">
    <property type="component" value="Chromosome 8"/>
</dbReference>
<name>A0ACB7VJ40_DIOAL</name>
<reference evidence="2" key="1">
    <citation type="journal article" date="2022" name="Nat. Commun.">
        <title>Chromosome evolution and the genetic basis of agronomically important traits in greater yam.</title>
        <authorList>
            <person name="Bredeson J.V."/>
            <person name="Lyons J.B."/>
            <person name="Oniyinde I.O."/>
            <person name="Okereke N.R."/>
            <person name="Kolade O."/>
            <person name="Nnabue I."/>
            <person name="Nwadili C.O."/>
            <person name="Hribova E."/>
            <person name="Parker M."/>
            <person name="Nwogha J."/>
            <person name="Shu S."/>
            <person name="Carlson J."/>
            <person name="Kariba R."/>
            <person name="Muthemba S."/>
            <person name="Knop K."/>
            <person name="Barton G.J."/>
            <person name="Sherwood A.V."/>
            <person name="Lopez-Montes A."/>
            <person name="Asiedu R."/>
            <person name="Jamnadass R."/>
            <person name="Muchugi A."/>
            <person name="Goodstein D."/>
            <person name="Egesi C.N."/>
            <person name="Featherston J."/>
            <person name="Asfaw A."/>
            <person name="Simpson G.G."/>
            <person name="Dolezel J."/>
            <person name="Hendre P.S."/>
            <person name="Van Deynze A."/>
            <person name="Kumar P.L."/>
            <person name="Obidiegwu J.E."/>
            <person name="Bhattacharjee R."/>
            <person name="Rokhsar D.S."/>
        </authorList>
    </citation>
    <scope>NUCLEOTIDE SEQUENCE [LARGE SCALE GENOMIC DNA]</scope>
    <source>
        <strain evidence="2">cv. TDa95/00328</strain>
    </source>
</reference>
<protein>
    <submittedName>
        <fullName evidence="1">Uncharacterized protein</fullName>
    </submittedName>
</protein>
<gene>
    <name evidence="1" type="ORF">IHE45_08G062800</name>
</gene>
<dbReference type="EMBL" id="CM037018">
    <property type="protein sequence ID" value="KAH7674279.1"/>
    <property type="molecule type" value="Genomic_DNA"/>
</dbReference>
<proteinExistence type="predicted"/>
<evidence type="ECO:0000313" key="2">
    <source>
        <dbReference type="Proteomes" id="UP000827976"/>
    </source>
</evidence>
<organism evidence="1 2">
    <name type="scientific">Dioscorea alata</name>
    <name type="common">Purple yam</name>
    <dbReference type="NCBI Taxonomy" id="55571"/>
    <lineage>
        <taxon>Eukaryota</taxon>
        <taxon>Viridiplantae</taxon>
        <taxon>Streptophyta</taxon>
        <taxon>Embryophyta</taxon>
        <taxon>Tracheophyta</taxon>
        <taxon>Spermatophyta</taxon>
        <taxon>Magnoliopsida</taxon>
        <taxon>Liliopsida</taxon>
        <taxon>Dioscoreales</taxon>
        <taxon>Dioscoreaceae</taxon>
        <taxon>Dioscorea</taxon>
    </lineage>
</organism>
<keyword evidence="2" id="KW-1185">Reference proteome</keyword>